<dbReference type="PANTHER" id="PTHR30061:SF50">
    <property type="entry name" value="MALTOSE_MALTODEXTRIN-BINDING PERIPLASMIC PROTEIN"/>
    <property type="match status" value="1"/>
</dbReference>
<name>A0AA95ML90_9BACI</name>
<dbReference type="PANTHER" id="PTHR30061">
    <property type="entry name" value="MALTOSE-BINDING PERIPLASMIC PROTEIN"/>
    <property type="match status" value="1"/>
</dbReference>
<protein>
    <submittedName>
        <fullName evidence="6">ABC transporter substrate-binding protein</fullName>
    </submittedName>
</protein>
<evidence type="ECO:0000256" key="5">
    <source>
        <dbReference type="SAM" id="SignalP"/>
    </source>
</evidence>
<dbReference type="Pfam" id="PF01547">
    <property type="entry name" value="SBP_bac_1"/>
    <property type="match status" value="1"/>
</dbReference>
<dbReference type="AlphaFoldDB" id="A0AA95ML90"/>
<gene>
    <name evidence="6" type="ORF">QNH39_26220</name>
</gene>
<accession>A0AA95ML90</accession>
<keyword evidence="2" id="KW-0813">Transport</keyword>
<dbReference type="EMBL" id="CP126114">
    <property type="protein sequence ID" value="WHY86029.1"/>
    <property type="molecule type" value="Genomic_DNA"/>
</dbReference>
<dbReference type="SUPFAM" id="SSF53850">
    <property type="entry name" value="Periplasmic binding protein-like II"/>
    <property type="match status" value="1"/>
</dbReference>
<organism evidence="6 7">
    <name type="scientific">Neobacillus novalis</name>
    <dbReference type="NCBI Taxonomy" id="220687"/>
    <lineage>
        <taxon>Bacteria</taxon>
        <taxon>Bacillati</taxon>
        <taxon>Bacillota</taxon>
        <taxon>Bacilli</taxon>
        <taxon>Bacillales</taxon>
        <taxon>Bacillaceae</taxon>
        <taxon>Neobacillus</taxon>
    </lineage>
</organism>
<dbReference type="GO" id="GO:0015768">
    <property type="term" value="P:maltose transport"/>
    <property type="evidence" value="ECO:0007669"/>
    <property type="project" value="TreeGrafter"/>
</dbReference>
<evidence type="ECO:0000256" key="2">
    <source>
        <dbReference type="ARBA" id="ARBA00022448"/>
    </source>
</evidence>
<feature type="compositionally biased region" description="Basic and acidic residues" evidence="4">
    <location>
        <begin position="425"/>
        <end position="434"/>
    </location>
</feature>
<dbReference type="PROSITE" id="PS51257">
    <property type="entry name" value="PROKAR_LIPOPROTEIN"/>
    <property type="match status" value="1"/>
</dbReference>
<reference evidence="6" key="1">
    <citation type="submission" date="2023-05" db="EMBL/GenBank/DDBJ databases">
        <title>Comparative genomics of Bacillaceae isolates and their secondary metabolite potential.</title>
        <authorList>
            <person name="Song L."/>
            <person name="Nielsen L.J."/>
            <person name="Mohite O."/>
            <person name="Xu X."/>
            <person name="Weber T."/>
            <person name="Kovacs A.T."/>
        </authorList>
    </citation>
    <scope>NUCLEOTIDE SEQUENCE</scope>
    <source>
        <strain evidence="6">XLM17</strain>
    </source>
</reference>
<dbReference type="GO" id="GO:0042956">
    <property type="term" value="P:maltodextrin transmembrane transport"/>
    <property type="evidence" value="ECO:0007669"/>
    <property type="project" value="TreeGrafter"/>
</dbReference>
<comment type="similarity">
    <text evidence="1">Belongs to the bacterial solute-binding protein 1 family.</text>
</comment>
<feature type="signal peptide" evidence="5">
    <location>
        <begin position="1"/>
        <end position="25"/>
    </location>
</feature>
<keyword evidence="3 5" id="KW-0732">Signal</keyword>
<dbReference type="KEGG" id="nnv:QNH39_26220"/>
<keyword evidence="7" id="KW-1185">Reference proteome</keyword>
<evidence type="ECO:0000256" key="4">
    <source>
        <dbReference type="SAM" id="MobiDB-lite"/>
    </source>
</evidence>
<dbReference type="GO" id="GO:0055052">
    <property type="term" value="C:ATP-binding cassette (ABC) transporter complex, substrate-binding subunit-containing"/>
    <property type="evidence" value="ECO:0007669"/>
    <property type="project" value="TreeGrafter"/>
</dbReference>
<evidence type="ECO:0000256" key="1">
    <source>
        <dbReference type="ARBA" id="ARBA00008520"/>
    </source>
</evidence>
<evidence type="ECO:0000256" key="3">
    <source>
        <dbReference type="ARBA" id="ARBA00022729"/>
    </source>
</evidence>
<sequence>MFHNFGKLRKLSLVFCIMTAVILSACSNKETSGNADNAKKDGVTTLTFWHENTGVGEEAINDVVDAFNKKHKDIRVKAVYTAANESQNEKLLAAVAGGNPPDISWFDRFKIGSWASEGSLTDLTKYADRDGVTKDNYYPFAWDEATYKDKLYGIPVDTDARLLFYNKDAFKDAGLDPENPPKTISELEKAAEKLTIKDGNRFKRIGFIPWYNQGWLYSWGWGFGGDFYNKDKNIVTLNDPKIVESLKWIADYAKKYNVEDITGFTDSKGSGEMDPFITGQLAMHIGGNWSISGYLKYKPDLNYGVTPIPTPTGTDFTSWSGGMAVVVPKGAKHPDEAWEFVKFFGSEEGQELYNGKYKTLSVIDSVNEKLGYKKDPLFSQFINILPESHNRPVIPEGELLWNELSNAVDNAIHGNGKPGDLLKAANDKVNKSLK</sequence>
<dbReference type="GO" id="GO:1901982">
    <property type="term" value="F:maltose binding"/>
    <property type="evidence" value="ECO:0007669"/>
    <property type="project" value="TreeGrafter"/>
</dbReference>
<dbReference type="CDD" id="cd14748">
    <property type="entry name" value="PBP2_UgpB"/>
    <property type="match status" value="1"/>
</dbReference>
<feature type="chain" id="PRO_5041654788" evidence="5">
    <location>
        <begin position="26"/>
        <end position="434"/>
    </location>
</feature>
<dbReference type="RefSeq" id="WP_235845767.1">
    <property type="nucleotide sequence ID" value="NZ_CP126114.1"/>
</dbReference>
<dbReference type="InterPro" id="IPR006059">
    <property type="entry name" value="SBP"/>
</dbReference>
<proteinExistence type="inferred from homology"/>
<dbReference type="Gene3D" id="3.40.190.10">
    <property type="entry name" value="Periplasmic binding protein-like II"/>
    <property type="match status" value="2"/>
</dbReference>
<feature type="region of interest" description="Disordered" evidence="4">
    <location>
        <begin position="415"/>
        <end position="434"/>
    </location>
</feature>
<dbReference type="Proteomes" id="UP001178288">
    <property type="component" value="Chromosome"/>
</dbReference>
<evidence type="ECO:0000313" key="7">
    <source>
        <dbReference type="Proteomes" id="UP001178288"/>
    </source>
</evidence>
<evidence type="ECO:0000313" key="6">
    <source>
        <dbReference type="EMBL" id="WHY86029.1"/>
    </source>
</evidence>